<name>A0A1I5TL11_9SPHN</name>
<feature type="domain" description="Alginate export" evidence="1">
    <location>
        <begin position="47"/>
        <end position="437"/>
    </location>
</feature>
<sequence length="447" mass="49567">MGDGPSTAGYNFSRWAEDWTKFRDPAKRTDWIDRLKYLPIAADGDVYLTLSGEARLRVNHTTNPDLRERRAQRQDIVRLVGGADLHLGEHVRVFGEVAHAGLGGVELGTPTTSLRNRLVVQQAFVDATTDIADVTVGARYGRQEFTDGANLLISSRDNNTIRFVLNGIRAWARGPRVRVDLFDFKFTALGYGGTRDDRVDDLNRFSGVTTGIVLPANLFGEGQLYVDPFVWRLRSLDQAWGGVTAREARNYYGVHVWGDAGRATIDWTVNRQGGDFNGRRISAWQVFLAQTFALSDAKGSPRVGVHADYASGGGAYGRGTLRNALAPFGNNIYYSYQLFATPTNLVAVAPNVQFTPLKGVRAIAEYQFAWRDTATDAVYRANGSPFAGTERVDGHKFGEMARLQLVWSITPRLAFTGRYEHLTAGPVLRRAGYTSSDFFAGWLSFRF</sequence>
<dbReference type="Pfam" id="PF13372">
    <property type="entry name" value="Alginate_exp"/>
    <property type="match status" value="1"/>
</dbReference>
<dbReference type="EMBL" id="FOXP01000008">
    <property type="protein sequence ID" value="SFP83740.1"/>
    <property type="molecule type" value="Genomic_DNA"/>
</dbReference>
<organism evidence="2 3">
    <name type="scientific">Sphingomonas rubra</name>
    <dbReference type="NCBI Taxonomy" id="634430"/>
    <lineage>
        <taxon>Bacteria</taxon>
        <taxon>Pseudomonadati</taxon>
        <taxon>Pseudomonadota</taxon>
        <taxon>Alphaproteobacteria</taxon>
        <taxon>Sphingomonadales</taxon>
        <taxon>Sphingomonadaceae</taxon>
        <taxon>Sphingomonas</taxon>
    </lineage>
</organism>
<evidence type="ECO:0000313" key="3">
    <source>
        <dbReference type="Proteomes" id="UP000199586"/>
    </source>
</evidence>
<dbReference type="AlphaFoldDB" id="A0A1I5TL11"/>
<protein>
    <submittedName>
        <fullName evidence="2">Alginate export</fullName>
    </submittedName>
</protein>
<reference evidence="3" key="1">
    <citation type="submission" date="2016-10" db="EMBL/GenBank/DDBJ databases">
        <authorList>
            <person name="Varghese N."/>
            <person name="Submissions S."/>
        </authorList>
    </citation>
    <scope>NUCLEOTIDE SEQUENCE [LARGE SCALE GENOMIC DNA]</scope>
    <source>
        <strain evidence="3">CGMCC 1.9113</strain>
    </source>
</reference>
<evidence type="ECO:0000259" key="1">
    <source>
        <dbReference type="Pfam" id="PF13372"/>
    </source>
</evidence>
<proteinExistence type="predicted"/>
<dbReference type="STRING" id="634430.SAMN04488241_108118"/>
<dbReference type="RefSeq" id="WP_245739281.1">
    <property type="nucleotide sequence ID" value="NZ_FOXP01000008.1"/>
</dbReference>
<keyword evidence="3" id="KW-1185">Reference proteome</keyword>
<evidence type="ECO:0000313" key="2">
    <source>
        <dbReference type="EMBL" id="SFP83740.1"/>
    </source>
</evidence>
<dbReference type="Proteomes" id="UP000199586">
    <property type="component" value="Unassembled WGS sequence"/>
</dbReference>
<accession>A0A1I5TL11</accession>
<gene>
    <name evidence="2" type="ORF">SAMN04488241_108118</name>
</gene>
<dbReference type="InterPro" id="IPR025388">
    <property type="entry name" value="Alginate_export_dom"/>
</dbReference>